<accession>A0A3B0Y2N7</accession>
<dbReference type="Pfam" id="PF00293">
    <property type="entry name" value="NUDIX"/>
    <property type="match status" value="1"/>
</dbReference>
<sequence length="306" mass="34896">MVMNNSFLKNTLDRSSDLRNDKAWIDAQFKSNTSRIVPVHNMNILCKSILSPAQSVAGVYLTYQDLQHSLESVGYPIFMGVLDSSPCFSVEINSIELASQLCSQNNATFQDLKPVMTLLDHTDFEVLSLARYMAFWHLRHQYCGKCGNITLSYKAGHVRICQSRSCGEYYFPSMDPAIIVLIISGERCLLGRQKEWREGMYSTLAGFVEPGETPEEAVAREVQEEAGIYIGEVEYQYSQSWLYPNSLMLGFTAIAKSEDIMLGRDELEDARWFTRKEIILNPKILPYENSIAYKLIMKWLDEDIVS</sequence>
<keyword evidence="5" id="KW-0479">Metal-binding</keyword>
<dbReference type="EMBL" id="UOFI01000128">
    <property type="protein sequence ID" value="VAW68399.1"/>
    <property type="molecule type" value="Genomic_DNA"/>
</dbReference>
<gene>
    <name evidence="11" type="ORF">MNBD_GAMMA09-2248</name>
</gene>
<name>A0A3B0Y2N7_9ZZZZ</name>
<dbReference type="GO" id="GO:0046872">
    <property type="term" value="F:metal ion binding"/>
    <property type="evidence" value="ECO:0007669"/>
    <property type="project" value="UniProtKB-KW"/>
</dbReference>
<dbReference type="PANTHER" id="PTHR42904:SF6">
    <property type="entry name" value="NAD-CAPPED RNA HYDROLASE NUDT12"/>
    <property type="match status" value="1"/>
</dbReference>
<comment type="catalytic activity">
    <reaction evidence="9">
        <text>a 5'-end NAD(+)-phospho-ribonucleoside in mRNA + H2O = a 5'-end phospho-adenosine-phospho-ribonucleoside in mRNA + beta-nicotinamide D-ribonucleotide + 2 H(+)</text>
        <dbReference type="Rhea" id="RHEA:60876"/>
        <dbReference type="Rhea" id="RHEA-COMP:15698"/>
        <dbReference type="Rhea" id="RHEA-COMP:15719"/>
        <dbReference type="ChEBI" id="CHEBI:14649"/>
        <dbReference type="ChEBI" id="CHEBI:15377"/>
        <dbReference type="ChEBI" id="CHEBI:15378"/>
        <dbReference type="ChEBI" id="CHEBI:144029"/>
        <dbReference type="ChEBI" id="CHEBI:144051"/>
    </reaction>
    <physiologicalReaction direction="left-to-right" evidence="9">
        <dbReference type="Rhea" id="RHEA:60877"/>
    </physiologicalReaction>
</comment>
<keyword evidence="7" id="KW-0460">Magnesium</keyword>
<dbReference type="InterPro" id="IPR015797">
    <property type="entry name" value="NUDIX_hydrolase-like_dom_sf"/>
</dbReference>
<evidence type="ECO:0000259" key="10">
    <source>
        <dbReference type="PROSITE" id="PS51462"/>
    </source>
</evidence>
<evidence type="ECO:0000256" key="8">
    <source>
        <dbReference type="ARBA" id="ARBA00023027"/>
    </source>
</evidence>
<dbReference type="AlphaFoldDB" id="A0A3B0Y2N7"/>
<evidence type="ECO:0000256" key="3">
    <source>
        <dbReference type="ARBA" id="ARBA00009595"/>
    </source>
</evidence>
<dbReference type="GO" id="GO:0035529">
    <property type="term" value="F:NADH pyrophosphatase activity"/>
    <property type="evidence" value="ECO:0007669"/>
    <property type="project" value="TreeGrafter"/>
</dbReference>
<proteinExistence type="inferred from homology"/>
<dbReference type="InterPro" id="IPR020476">
    <property type="entry name" value="Nudix_hydrolase"/>
</dbReference>
<comment type="cofactor">
    <cofactor evidence="1">
        <name>Mg(2+)</name>
        <dbReference type="ChEBI" id="CHEBI:18420"/>
    </cofactor>
</comment>
<comment type="similarity">
    <text evidence="3">Belongs to the Nudix hydrolase family. NudC subfamily.</text>
</comment>
<evidence type="ECO:0000256" key="6">
    <source>
        <dbReference type="ARBA" id="ARBA00022801"/>
    </source>
</evidence>
<dbReference type="InterPro" id="IPR049734">
    <property type="entry name" value="NudC-like_C"/>
</dbReference>
<reference evidence="11" key="1">
    <citation type="submission" date="2018-06" db="EMBL/GenBank/DDBJ databases">
        <authorList>
            <person name="Zhirakovskaya E."/>
        </authorList>
    </citation>
    <scope>NUCLEOTIDE SEQUENCE</scope>
</reference>
<dbReference type="PROSITE" id="PS51462">
    <property type="entry name" value="NUDIX"/>
    <property type="match status" value="1"/>
</dbReference>
<evidence type="ECO:0000256" key="9">
    <source>
        <dbReference type="ARBA" id="ARBA00023679"/>
    </source>
</evidence>
<keyword evidence="8" id="KW-0520">NAD</keyword>
<feature type="domain" description="Nudix hydrolase" evidence="10">
    <location>
        <begin position="172"/>
        <end position="298"/>
    </location>
</feature>
<dbReference type="Gene3D" id="3.90.79.20">
    <property type="match status" value="1"/>
</dbReference>
<dbReference type="InterPro" id="IPR015375">
    <property type="entry name" value="NADH_PPase-like_N"/>
</dbReference>
<dbReference type="PROSITE" id="PS00893">
    <property type="entry name" value="NUDIX_BOX"/>
    <property type="match status" value="1"/>
</dbReference>
<evidence type="ECO:0000256" key="2">
    <source>
        <dbReference type="ARBA" id="ARBA00001947"/>
    </source>
</evidence>
<protein>
    <recommendedName>
        <fullName evidence="4">NAD(+) diphosphatase</fullName>
        <ecNumber evidence="4">3.6.1.22</ecNumber>
    </recommendedName>
</protein>
<dbReference type="NCBIfam" id="NF001299">
    <property type="entry name" value="PRK00241.1"/>
    <property type="match status" value="1"/>
</dbReference>
<dbReference type="SUPFAM" id="SSF55811">
    <property type="entry name" value="Nudix"/>
    <property type="match status" value="1"/>
</dbReference>
<dbReference type="PANTHER" id="PTHR42904">
    <property type="entry name" value="NUDIX HYDROLASE, NUDC SUBFAMILY"/>
    <property type="match status" value="1"/>
</dbReference>
<dbReference type="GO" id="GO:0110153">
    <property type="term" value="F:RNA NAD-cap (NMN-forming) hydrolase activity"/>
    <property type="evidence" value="ECO:0007669"/>
    <property type="project" value="RHEA"/>
</dbReference>
<evidence type="ECO:0000256" key="7">
    <source>
        <dbReference type="ARBA" id="ARBA00022842"/>
    </source>
</evidence>
<keyword evidence="6 11" id="KW-0378">Hydrolase</keyword>
<evidence type="ECO:0000256" key="5">
    <source>
        <dbReference type="ARBA" id="ARBA00022723"/>
    </source>
</evidence>
<dbReference type="GO" id="GO:0019677">
    <property type="term" value="P:NAD+ catabolic process"/>
    <property type="evidence" value="ECO:0007669"/>
    <property type="project" value="TreeGrafter"/>
</dbReference>
<evidence type="ECO:0000313" key="11">
    <source>
        <dbReference type="EMBL" id="VAW68399.1"/>
    </source>
</evidence>
<dbReference type="Gene3D" id="3.90.79.10">
    <property type="entry name" value="Nucleoside Triphosphate Pyrophosphohydrolase"/>
    <property type="match status" value="1"/>
</dbReference>
<dbReference type="Pfam" id="PF09296">
    <property type="entry name" value="NUDIX-like"/>
    <property type="match status" value="1"/>
</dbReference>
<dbReference type="GO" id="GO:0005777">
    <property type="term" value="C:peroxisome"/>
    <property type="evidence" value="ECO:0007669"/>
    <property type="project" value="TreeGrafter"/>
</dbReference>
<comment type="cofactor">
    <cofactor evidence="2">
        <name>Zn(2+)</name>
        <dbReference type="ChEBI" id="CHEBI:29105"/>
    </cofactor>
</comment>
<organism evidence="11">
    <name type="scientific">hydrothermal vent metagenome</name>
    <dbReference type="NCBI Taxonomy" id="652676"/>
    <lineage>
        <taxon>unclassified sequences</taxon>
        <taxon>metagenomes</taxon>
        <taxon>ecological metagenomes</taxon>
    </lineage>
</organism>
<dbReference type="PRINTS" id="PR00502">
    <property type="entry name" value="NUDIXFAMILY"/>
</dbReference>
<evidence type="ECO:0000256" key="4">
    <source>
        <dbReference type="ARBA" id="ARBA00012381"/>
    </source>
</evidence>
<dbReference type="EC" id="3.6.1.22" evidence="4"/>
<dbReference type="GO" id="GO:0005829">
    <property type="term" value="C:cytosol"/>
    <property type="evidence" value="ECO:0007669"/>
    <property type="project" value="TreeGrafter"/>
</dbReference>
<evidence type="ECO:0000256" key="1">
    <source>
        <dbReference type="ARBA" id="ARBA00001946"/>
    </source>
</evidence>
<dbReference type="InterPro" id="IPR020084">
    <property type="entry name" value="NUDIX_hydrolase_CS"/>
</dbReference>
<dbReference type="InterPro" id="IPR050241">
    <property type="entry name" value="NAD-cap_RNA_hydrolase_NudC"/>
</dbReference>
<dbReference type="InterPro" id="IPR000086">
    <property type="entry name" value="NUDIX_hydrolase_dom"/>
</dbReference>
<dbReference type="CDD" id="cd03429">
    <property type="entry name" value="NUDIX_NADH_pyrophosphatase_Nudt13"/>
    <property type="match status" value="1"/>
</dbReference>
<dbReference type="GO" id="GO:0006742">
    <property type="term" value="P:NADP+ catabolic process"/>
    <property type="evidence" value="ECO:0007669"/>
    <property type="project" value="TreeGrafter"/>
</dbReference>